<feature type="domain" description="HMA" evidence="1">
    <location>
        <begin position="2"/>
        <end position="71"/>
    </location>
</feature>
<gene>
    <name evidence="2" type="ORF">O6P43_013462</name>
</gene>
<dbReference type="KEGG" id="qsa:O6P43_013462"/>
<dbReference type="PANTHER" id="PTHR46932">
    <property type="entry name" value="HEAVY METAL-ASSOCIATED ISOPRENYLATED PLANT PROTEIN 47"/>
    <property type="match status" value="1"/>
</dbReference>
<sequence>MKQKIVIQVQMDCEKCRGKALQIAAVAQGVSSVSIEGKDKDQVVVVGNEVDSVCLAKMLRKKFRHAKIVSVQEVKAGGDANKDQKKETINIIDPLRCCYNYCPPPNPVCYGKVVCDPNPPGCSIM</sequence>
<dbReference type="Proteomes" id="UP001163823">
    <property type="component" value="Chromosome 6"/>
</dbReference>
<dbReference type="GO" id="GO:0046872">
    <property type="term" value="F:metal ion binding"/>
    <property type="evidence" value="ECO:0007669"/>
    <property type="project" value="InterPro"/>
</dbReference>
<dbReference type="EMBL" id="JARAOO010000006">
    <property type="protein sequence ID" value="KAJ7963513.1"/>
    <property type="molecule type" value="Genomic_DNA"/>
</dbReference>
<evidence type="ECO:0000259" key="1">
    <source>
        <dbReference type="PROSITE" id="PS50846"/>
    </source>
</evidence>
<organism evidence="2 3">
    <name type="scientific">Quillaja saponaria</name>
    <name type="common">Soap bark tree</name>
    <dbReference type="NCBI Taxonomy" id="32244"/>
    <lineage>
        <taxon>Eukaryota</taxon>
        <taxon>Viridiplantae</taxon>
        <taxon>Streptophyta</taxon>
        <taxon>Embryophyta</taxon>
        <taxon>Tracheophyta</taxon>
        <taxon>Spermatophyta</taxon>
        <taxon>Magnoliopsida</taxon>
        <taxon>eudicotyledons</taxon>
        <taxon>Gunneridae</taxon>
        <taxon>Pentapetalae</taxon>
        <taxon>rosids</taxon>
        <taxon>fabids</taxon>
        <taxon>Fabales</taxon>
        <taxon>Quillajaceae</taxon>
        <taxon>Quillaja</taxon>
    </lineage>
</organism>
<dbReference type="PROSITE" id="PS50846">
    <property type="entry name" value="HMA_2"/>
    <property type="match status" value="1"/>
</dbReference>
<dbReference type="Gene3D" id="3.30.70.100">
    <property type="match status" value="1"/>
</dbReference>
<dbReference type="InterPro" id="IPR006121">
    <property type="entry name" value="HMA_dom"/>
</dbReference>
<proteinExistence type="predicted"/>
<keyword evidence="3" id="KW-1185">Reference proteome</keyword>
<evidence type="ECO:0000313" key="3">
    <source>
        <dbReference type="Proteomes" id="UP001163823"/>
    </source>
</evidence>
<protein>
    <submittedName>
        <fullName evidence="2">Heavy metal transport/detoxification protein</fullName>
    </submittedName>
</protein>
<accession>A0AAD7LSQ3</accession>
<dbReference type="AlphaFoldDB" id="A0AAD7LSQ3"/>
<reference evidence="2" key="1">
    <citation type="journal article" date="2023" name="Science">
        <title>Elucidation of the pathway for biosynthesis of saponin adjuvants from the soapbark tree.</title>
        <authorList>
            <person name="Reed J."/>
            <person name="Orme A."/>
            <person name="El-Demerdash A."/>
            <person name="Owen C."/>
            <person name="Martin L.B.B."/>
            <person name="Misra R.C."/>
            <person name="Kikuchi S."/>
            <person name="Rejzek M."/>
            <person name="Martin A.C."/>
            <person name="Harkess A."/>
            <person name="Leebens-Mack J."/>
            <person name="Louveau T."/>
            <person name="Stephenson M.J."/>
            <person name="Osbourn A."/>
        </authorList>
    </citation>
    <scope>NUCLEOTIDE SEQUENCE</scope>
    <source>
        <strain evidence="2">S10</strain>
    </source>
</reference>
<dbReference type="InterPro" id="IPR042885">
    <property type="entry name" value="HIPP47/16"/>
</dbReference>
<name>A0AAD7LSQ3_QUISA</name>
<comment type="caution">
    <text evidence="2">The sequence shown here is derived from an EMBL/GenBank/DDBJ whole genome shotgun (WGS) entry which is preliminary data.</text>
</comment>
<evidence type="ECO:0000313" key="2">
    <source>
        <dbReference type="EMBL" id="KAJ7963513.1"/>
    </source>
</evidence>
<dbReference type="PANTHER" id="PTHR46932:SF12">
    <property type="entry name" value="HEAVY METAL-ASSOCIATED ISOPRENYLATED PLANT PROTEIN 47"/>
    <property type="match status" value="1"/>
</dbReference>